<reference evidence="6" key="3">
    <citation type="submission" date="2021-05" db="EMBL/GenBank/DDBJ databases">
        <title>Protein family content uncovers lineage relationships and bacterial pathway maintenance mechanisms in DPANN archaea.</title>
        <authorList>
            <person name="Castelle C.J."/>
            <person name="Meheust R."/>
            <person name="Jaffe A.L."/>
            <person name="Seitz K."/>
            <person name="Gong X."/>
            <person name="Baker B.J."/>
            <person name="Banfield J.F."/>
        </authorList>
    </citation>
    <scope>NUCLEOTIDE SEQUENCE</scope>
    <source>
        <strain evidence="6">RIFCSPLOWO2_01_FULL_43_13</strain>
    </source>
</reference>
<dbReference type="Gene3D" id="2.40.37.10">
    <property type="entry name" value="Lyase, Ornithine Decarboxylase, Chain A, domain 1"/>
    <property type="match status" value="1"/>
</dbReference>
<proteinExistence type="predicted"/>
<dbReference type="InterPro" id="IPR009006">
    <property type="entry name" value="Ala_racemase/Decarboxylase_C"/>
</dbReference>
<dbReference type="AlphaFoldDB" id="A0A7J4JV82"/>
<comment type="cofactor">
    <cofactor evidence="1">
        <name>pyridoxal 5'-phosphate</name>
        <dbReference type="ChEBI" id="CHEBI:597326"/>
    </cofactor>
</comment>
<accession>A0A7J4JV82</accession>
<comment type="caution">
    <text evidence="4">The sequence shown here is derived from an EMBL/GenBank/DDBJ whole genome shotgun (WGS) entry which is preliminary data.</text>
</comment>
<dbReference type="Proteomes" id="UP000680185">
    <property type="component" value="Unassembled WGS sequence"/>
</dbReference>
<dbReference type="InterPro" id="IPR000183">
    <property type="entry name" value="Orn/DAP/Arg_de-COase"/>
</dbReference>
<evidence type="ECO:0000313" key="5">
    <source>
        <dbReference type="EMBL" id="HIH33137.1"/>
    </source>
</evidence>
<sequence>MLDLQERKKLSRLAEKNETPFFALSLERLKANEKKFLKELHSFFPKAQACYSVKTNPLPQVLKALGTGFELASLEELEAVKSKKVFKVFNGCCKREKELKEALKQEAIIIMDSFSELEKLIMLKKKLGLKKLEVGVRLNVESKFGIELREIPKFLASAEQQGLKVILLHAHPGAGKSLQEYRQFLQKVKKALPLHSWKFVDLGSGFPSFARLAEQNVSLQQYFQLVKEELGTTLLAEHESKGKELGTTFIFEPGRILVADAMFLVCKLHCLKELNNEKIAILDAGINVLQRIVLENFQFTPLIESNGAKSVVRLAGPLLFGNDWLGTTNSNLQEKDLIVVENVGAYCHSLAWGVSYKKPEVFLV</sequence>
<evidence type="ECO:0000256" key="2">
    <source>
        <dbReference type="ARBA" id="ARBA00022898"/>
    </source>
</evidence>
<dbReference type="EMBL" id="JAGVWB010000030">
    <property type="protein sequence ID" value="MBS3058612.1"/>
    <property type="molecule type" value="Genomic_DNA"/>
</dbReference>
<keyword evidence="2" id="KW-0663">Pyridoxal phosphate</keyword>
<dbReference type="SUPFAM" id="SSF50621">
    <property type="entry name" value="Alanine racemase C-terminal domain-like"/>
    <property type="match status" value="1"/>
</dbReference>
<dbReference type="SUPFAM" id="SSF51419">
    <property type="entry name" value="PLP-binding barrel"/>
    <property type="match status" value="1"/>
</dbReference>
<name>A0A7J4JV82_9ARCH</name>
<evidence type="ECO:0000313" key="6">
    <source>
        <dbReference type="EMBL" id="MBS3058612.1"/>
    </source>
</evidence>
<reference evidence="4" key="1">
    <citation type="journal article" date="2020" name="bioRxiv">
        <title>A rank-normalized archaeal taxonomy based on genome phylogeny resolves widespread incomplete and uneven classifications.</title>
        <authorList>
            <person name="Rinke C."/>
            <person name="Chuvochina M."/>
            <person name="Mussig A.J."/>
            <person name="Chaumeil P.-A."/>
            <person name="Waite D.W."/>
            <person name="Whitman W.B."/>
            <person name="Parks D.H."/>
            <person name="Hugenholtz P."/>
        </authorList>
    </citation>
    <scope>NUCLEOTIDE SEQUENCE</scope>
    <source>
        <strain evidence="5">UBA10036</strain>
        <strain evidence="4">UBA10191</strain>
    </source>
</reference>
<gene>
    <name evidence="4" type="ORF">HA222_03155</name>
    <name evidence="5" type="ORF">HA227_02685</name>
    <name evidence="6" type="ORF">J4478_04395</name>
</gene>
<dbReference type="Pfam" id="PF02784">
    <property type="entry name" value="Orn_Arg_deC_N"/>
    <property type="match status" value="1"/>
</dbReference>
<protein>
    <recommendedName>
        <fullName evidence="3">Orn/DAP/Arg decarboxylase 2 N-terminal domain-containing protein</fullName>
    </recommendedName>
</protein>
<dbReference type="GO" id="GO:0009089">
    <property type="term" value="P:lysine biosynthetic process via diaminopimelate"/>
    <property type="evidence" value="ECO:0007669"/>
    <property type="project" value="TreeGrafter"/>
</dbReference>
<dbReference type="PANTHER" id="PTHR43727">
    <property type="entry name" value="DIAMINOPIMELATE DECARBOXYLASE"/>
    <property type="match status" value="1"/>
</dbReference>
<reference evidence="6" key="2">
    <citation type="submission" date="2021-03" db="EMBL/GenBank/DDBJ databases">
        <authorList>
            <person name="Jaffe A."/>
        </authorList>
    </citation>
    <scope>NUCLEOTIDE SEQUENCE</scope>
    <source>
        <strain evidence="6">RIFCSPLOWO2_01_FULL_43_13</strain>
    </source>
</reference>
<dbReference type="PRINTS" id="PR01179">
    <property type="entry name" value="ODADCRBXLASE"/>
</dbReference>
<dbReference type="Gene3D" id="3.20.20.10">
    <property type="entry name" value="Alanine racemase"/>
    <property type="match status" value="1"/>
</dbReference>
<dbReference type="InterPro" id="IPR029066">
    <property type="entry name" value="PLP-binding_barrel"/>
</dbReference>
<dbReference type="Proteomes" id="UP000590964">
    <property type="component" value="Unassembled WGS sequence"/>
</dbReference>
<evidence type="ECO:0000313" key="4">
    <source>
        <dbReference type="EMBL" id="HIH21628.1"/>
    </source>
</evidence>
<dbReference type="PANTHER" id="PTHR43727:SF2">
    <property type="entry name" value="GROUP IV DECARBOXYLASE"/>
    <property type="match status" value="1"/>
</dbReference>
<evidence type="ECO:0000313" key="7">
    <source>
        <dbReference type="Proteomes" id="UP000590964"/>
    </source>
</evidence>
<evidence type="ECO:0000259" key="3">
    <source>
        <dbReference type="Pfam" id="PF02784"/>
    </source>
</evidence>
<dbReference type="GO" id="GO:0008836">
    <property type="term" value="F:diaminopimelate decarboxylase activity"/>
    <property type="evidence" value="ECO:0007669"/>
    <property type="project" value="TreeGrafter"/>
</dbReference>
<dbReference type="EMBL" id="DUFJ01000063">
    <property type="protein sequence ID" value="HIH33137.1"/>
    <property type="molecule type" value="Genomic_DNA"/>
</dbReference>
<dbReference type="EMBL" id="DUFW01000049">
    <property type="protein sequence ID" value="HIH21628.1"/>
    <property type="molecule type" value="Genomic_DNA"/>
</dbReference>
<organism evidence="4 7">
    <name type="scientific">Candidatus Iainarchaeum sp</name>
    <dbReference type="NCBI Taxonomy" id="3101447"/>
    <lineage>
        <taxon>Archaea</taxon>
        <taxon>Candidatus Iainarchaeota</taxon>
        <taxon>Candidatus Iainarchaeia</taxon>
        <taxon>Candidatus Iainarchaeales</taxon>
        <taxon>Candidatus Iainarchaeaceae</taxon>
        <taxon>Candidatus Iainarchaeum</taxon>
    </lineage>
</organism>
<feature type="domain" description="Orn/DAP/Arg decarboxylase 2 N-terminal" evidence="3">
    <location>
        <begin position="37"/>
        <end position="259"/>
    </location>
</feature>
<evidence type="ECO:0000256" key="1">
    <source>
        <dbReference type="ARBA" id="ARBA00001933"/>
    </source>
</evidence>
<dbReference type="Proteomes" id="UP000527315">
    <property type="component" value="Unassembled WGS sequence"/>
</dbReference>
<dbReference type="InterPro" id="IPR022644">
    <property type="entry name" value="De-COase2_N"/>
</dbReference>